<evidence type="ECO:0000259" key="2">
    <source>
        <dbReference type="Pfam" id="PF02384"/>
    </source>
</evidence>
<sequence>MTVTGPGEGGSTGTGRDGNGGAGAGAGAGGAGVVSATVTASDIARLAGVGRAAVSNWRRRFDDFPRPVGGTSGSPLFALDAVEGWFGRHDRTFEVDIGDRLWQQIRAAADDPHLGAVVGQLGGFLLYHQRDRPGALRRLGQPDDALAAELAAAIAGAAPELPDQPGAPWPPSLIPLARVAATAADRQGHHPVFEMLRARYREVYARQLAETPPAVARLMVALAGLAGLPGQSGQGQVGTNPARPRVFDPACGTGGLLRAAQDTGARHLLGQDVDATAARLTAVGLALAGARARIVAADSLLADGFAAVRADAVLCGPPFGQRGWGHDELVGSPWWRYGVPPRGEPELAWVQHCLAHAADGAPVLLLMPAAAASRPAGRRIRANLLRAGVLRAVLALPSELFTAGSPQDLWLLRATTGVPGDGVLLLGETTADLDAFARTWSSVLPAPADTDTAVAPTAAELALPAGVHRVAVTDLLDADADVSPRRHGTVTSPGSAYPATERSRDLTAVRADLLAATATLTDAAAAVRPAPPSNASLPGWCTVGELARQGVLAVLTAPVRTRTDNGELSMLTAADMRHGRPASGRGEHIPGMLRLRPADVVCLVEPDLIVARVIEEPGALLGPKVVLLRGDTRRLDPYFLAGCLQAAGHRADATATARTSARPAAATASLVGGDLHRVRIPVLEPADQRELGADQRQLAALEAAIRTIDNVGSELLRLRYLSFTDHRFPPADGPPETL</sequence>
<evidence type="ECO:0000256" key="1">
    <source>
        <dbReference type="SAM" id="MobiDB-lite"/>
    </source>
</evidence>
<dbReference type="PANTHER" id="PTHR42998">
    <property type="entry name" value="TYPE I RESTRICTION ENZYME HINDVIIP M PROTEIN-RELATED"/>
    <property type="match status" value="1"/>
</dbReference>
<dbReference type="Pfam" id="PF02384">
    <property type="entry name" value="N6_Mtase"/>
    <property type="match status" value="1"/>
</dbReference>
<gene>
    <name evidence="3" type="ORF">MXD59_18455</name>
</gene>
<dbReference type="Gene3D" id="3.40.50.150">
    <property type="entry name" value="Vaccinia Virus protein VP39"/>
    <property type="match status" value="1"/>
</dbReference>
<dbReference type="CDD" id="cd02440">
    <property type="entry name" value="AdoMet_MTases"/>
    <property type="match status" value="1"/>
</dbReference>
<dbReference type="GO" id="GO:0008168">
    <property type="term" value="F:methyltransferase activity"/>
    <property type="evidence" value="ECO:0007669"/>
    <property type="project" value="UniProtKB-KW"/>
</dbReference>
<evidence type="ECO:0000313" key="3">
    <source>
        <dbReference type="EMBL" id="MCK9877733.1"/>
    </source>
</evidence>
<dbReference type="Proteomes" id="UP001201873">
    <property type="component" value="Unassembled WGS sequence"/>
</dbReference>
<organism evidence="3 4">
    <name type="scientific">Frankia umida</name>
    <dbReference type="NCBI Taxonomy" id="573489"/>
    <lineage>
        <taxon>Bacteria</taxon>
        <taxon>Bacillati</taxon>
        <taxon>Actinomycetota</taxon>
        <taxon>Actinomycetes</taxon>
        <taxon>Frankiales</taxon>
        <taxon>Frankiaceae</taxon>
        <taxon>Frankia</taxon>
    </lineage>
</organism>
<dbReference type="SUPFAM" id="SSF53335">
    <property type="entry name" value="S-adenosyl-L-methionine-dependent methyltransferases"/>
    <property type="match status" value="1"/>
</dbReference>
<proteinExistence type="predicted"/>
<dbReference type="InterPro" id="IPR029063">
    <property type="entry name" value="SAM-dependent_MTases_sf"/>
</dbReference>
<protein>
    <submittedName>
        <fullName evidence="3">SAM-dependent methyltransferase</fullName>
    </submittedName>
</protein>
<keyword evidence="3" id="KW-0808">Transferase</keyword>
<accession>A0ABT0K1S2</accession>
<feature type="domain" description="DNA methylase adenine-specific" evidence="2">
    <location>
        <begin position="211"/>
        <end position="415"/>
    </location>
</feature>
<keyword evidence="3" id="KW-0489">Methyltransferase</keyword>
<feature type="region of interest" description="Disordered" evidence="1">
    <location>
        <begin position="1"/>
        <end position="28"/>
    </location>
</feature>
<dbReference type="InterPro" id="IPR003356">
    <property type="entry name" value="DNA_methylase_A-5"/>
</dbReference>
<comment type="caution">
    <text evidence="3">The sequence shown here is derived from an EMBL/GenBank/DDBJ whole genome shotgun (WGS) entry which is preliminary data.</text>
</comment>
<keyword evidence="4" id="KW-1185">Reference proteome</keyword>
<dbReference type="RefSeq" id="WP_248825928.1">
    <property type="nucleotide sequence ID" value="NZ_JALKFT010000020.1"/>
</dbReference>
<dbReference type="GO" id="GO:0032259">
    <property type="term" value="P:methylation"/>
    <property type="evidence" value="ECO:0007669"/>
    <property type="project" value="UniProtKB-KW"/>
</dbReference>
<evidence type="ECO:0000313" key="4">
    <source>
        <dbReference type="Proteomes" id="UP001201873"/>
    </source>
</evidence>
<name>A0ABT0K1S2_9ACTN</name>
<dbReference type="PANTHER" id="PTHR42998:SF1">
    <property type="entry name" value="TYPE I RESTRICTION ENZYME HINDI METHYLASE SUBUNIT"/>
    <property type="match status" value="1"/>
</dbReference>
<dbReference type="EMBL" id="JALKFT010000020">
    <property type="protein sequence ID" value="MCK9877733.1"/>
    <property type="molecule type" value="Genomic_DNA"/>
</dbReference>
<dbReference type="PRINTS" id="PR00507">
    <property type="entry name" value="N12N6MTFRASE"/>
</dbReference>
<reference evidence="3 4" key="1">
    <citation type="submission" date="2022-04" db="EMBL/GenBank/DDBJ databases">
        <title>Genome diversity in the genus Frankia.</title>
        <authorList>
            <person name="Carlos-Shanley C."/>
            <person name="Hahn D."/>
        </authorList>
    </citation>
    <scope>NUCLEOTIDE SEQUENCE [LARGE SCALE GENOMIC DNA]</scope>
    <source>
        <strain evidence="3 4">Ag45/Mut15</strain>
    </source>
</reference>
<dbReference type="InterPro" id="IPR052916">
    <property type="entry name" value="Type-I_RE_MTase_Subunit"/>
</dbReference>